<keyword evidence="3" id="KW-1185">Reference proteome</keyword>
<sequence length="66" mass="7406">MTLVSRSSIEARRGVSAAKITLSIIPEYWRKVDKQSHQRIEKLTADKLDDQVGESPNVFGGLDRAH</sequence>
<comment type="caution">
    <text evidence="2">The sequence shown here is derived from an EMBL/GenBank/DDBJ whole genome shotgun (WGS) entry which is preliminary data.</text>
</comment>
<organism evidence="2 3">
    <name type="scientific">Solanum commersonii</name>
    <name type="common">Commerson's wild potato</name>
    <name type="synonym">Commerson's nightshade</name>
    <dbReference type="NCBI Taxonomy" id="4109"/>
    <lineage>
        <taxon>Eukaryota</taxon>
        <taxon>Viridiplantae</taxon>
        <taxon>Streptophyta</taxon>
        <taxon>Embryophyta</taxon>
        <taxon>Tracheophyta</taxon>
        <taxon>Spermatophyta</taxon>
        <taxon>Magnoliopsida</taxon>
        <taxon>eudicotyledons</taxon>
        <taxon>Gunneridae</taxon>
        <taxon>Pentapetalae</taxon>
        <taxon>asterids</taxon>
        <taxon>lamiids</taxon>
        <taxon>Solanales</taxon>
        <taxon>Solanaceae</taxon>
        <taxon>Solanoideae</taxon>
        <taxon>Solaneae</taxon>
        <taxon>Solanum</taxon>
    </lineage>
</organism>
<evidence type="ECO:0000256" key="1">
    <source>
        <dbReference type="SAM" id="MobiDB-lite"/>
    </source>
</evidence>
<name>A0A9J5ZS00_SOLCO</name>
<reference evidence="2 3" key="1">
    <citation type="submission" date="2020-09" db="EMBL/GenBank/DDBJ databases">
        <title>De no assembly of potato wild relative species, Solanum commersonii.</title>
        <authorList>
            <person name="Cho K."/>
        </authorList>
    </citation>
    <scope>NUCLEOTIDE SEQUENCE [LARGE SCALE GENOMIC DNA]</scope>
    <source>
        <strain evidence="2">LZ3.2</strain>
        <tissue evidence="2">Leaf</tissue>
    </source>
</reference>
<accession>A0A9J5ZS00</accession>
<protein>
    <submittedName>
        <fullName evidence="2">Uncharacterized protein</fullName>
    </submittedName>
</protein>
<dbReference type="Proteomes" id="UP000824120">
    <property type="component" value="Chromosome 3"/>
</dbReference>
<gene>
    <name evidence="2" type="ORF">H5410_014814</name>
</gene>
<feature type="region of interest" description="Disordered" evidence="1">
    <location>
        <begin position="43"/>
        <end position="66"/>
    </location>
</feature>
<dbReference type="AlphaFoldDB" id="A0A9J5ZS00"/>
<proteinExistence type="predicted"/>
<evidence type="ECO:0000313" key="2">
    <source>
        <dbReference type="EMBL" id="KAG5614990.1"/>
    </source>
</evidence>
<evidence type="ECO:0000313" key="3">
    <source>
        <dbReference type="Proteomes" id="UP000824120"/>
    </source>
</evidence>
<dbReference type="EMBL" id="JACXVP010000003">
    <property type="protein sequence ID" value="KAG5614990.1"/>
    <property type="molecule type" value="Genomic_DNA"/>
</dbReference>